<dbReference type="RefSeq" id="WP_014794242.1">
    <property type="nucleotide sequence ID" value="NC_018017.1"/>
</dbReference>
<dbReference type="AlphaFoldDB" id="I4A9X3"/>
<reference evidence="2" key="1">
    <citation type="submission" date="2012-06" db="EMBL/GenBank/DDBJ databases">
        <title>Complete sequence of Desulfitobacterium dehalogenans ATCC 51507.</title>
        <authorList>
            <person name="Lucas S."/>
            <person name="Han J."/>
            <person name="Lapidus A."/>
            <person name="Cheng J.-F."/>
            <person name="Goodwin L."/>
            <person name="Pitluck S."/>
            <person name="Peters L."/>
            <person name="Ovchinnikova G."/>
            <person name="Teshima H."/>
            <person name="Detter J.C."/>
            <person name="Han C."/>
            <person name="Tapia R."/>
            <person name="Land M."/>
            <person name="Hauser L."/>
            <person name="Kyrpides N."/>
            <person name="Ivanova N."/>
            <person name="Pagani I."/>
            <person name="Kruse T."/>
            <person name="de Vos W.M."/>
            <person name="Smidt H."/>
            <person name="Woyke T."/>
        </authorList>
    </citation>
    <scope>NUCLEOTIDE SEQUENCE [LARGE SCALE GENOMIC DNA]</scope>
    <source>
        <strain evidence="2">ATCC 51507 / DSM 9161 / JW/IU-DC1</strain>
    </source>
</reference>
<protein>
    <submittedName>
        <fullName evidence="1">Uncharacterized protein</fullName>
    </submittedName>
</protein>
<name>I4A9X3_DESDJ</name>
<evidence type="ECO:0000313" key="2">
    <source>
        <dbReference type="Proteomes" id="UP000006053"/>
    </source>
</evidence>
<gene>
    <name evidence="1" type="ordered locus">Desde_2422</name>
</gene>
<dbReference type="Proteomes" id="UP000006053">
    <property type="component" value="Chromosome"/>
</dbReference>
<reference evidence="1 2" key="2">
    <citation type="journal article" date="2015" name="J. Bacteriol.">
        <title>Genomic, proteomic, and biochemical analysis of the organohalide respiratory pathway in Desulfitobacterium dehalogenans.</title>
        <authorList>
            <person name="Kruse T."/>
            <person name="van de Pas B.A."/>
            <person name="Atteia A."/>
            <person name="Krab K."/>
            <person name="Hagen W.R."/>
            <person name="Goodwin L."/>
            <person name="Chain P."/>
            <person name="Boeren S."/>
            <person name="Maphosa F."/>
            <person name="Schraa G."/>
            <person name="de Vos W.M."/>
            <person name="van der Oost J."/>
            <person name="Smidt H."/>
            <person name="Stams A.J."/>
        </authorList>
    </citation>
    <scope>NUCLEOTIDE SEQUENCE [LARGE SCALE GENOMIC DNA]</scope>
    <source>
        <strain evidence="2">ATCC 51507 / DSM 9161 / JW/IU-DC1</strain>
    </source>
</reference>
<dbReference type="KEGG" id="ddh:Desde_2422"/>
<dbReference type="HOGENOM" id="CLU_1575926_0_0_9"/>
<accession>I4A9X3</accession>
<dbReference type="EMBL" id="CP003348">
    <property type="protein sequence ID" value="AFM00758.1"/>
    <property type="molecule type" value="Genomic_DNA"/>
</dbReference>
<proteinExistence type="predicted"/>
<evidence type="ECO:0000313" key="1">
    <source>
        <dbReference type="EMBL" id="AFM00758.1"/>
    </source>
</evidence>
<organism evidence="1 2">
    <name type="scientific">Desulfitobacterium dehalogenans (strain ATCC 51507 / DSM 9161 / JW/IU-DC1)</name>
    <dbReference type="NCBI Taxonomy" id="756499"/>
    <lineage>
        <taxon>Bacteria</taxon>
        <taxon>Bacillati</taxon>
        <taxon>Bacillota</taxon>
        <taxon>Clostridia</taxon>
        <taxon>Eubacteriales</taxon>
        <taxon>Desulfitobacteriaceae</taxon>
        <taxon>Desulfitobacterium</taxon>
    </lineage>
</organism>
<sequence>MIIIEDGIVYEVSDDESVKTYIDTEYHLRAHQSTDSIEFKVVSYEGNHNPDFEGEVTICLNNQRNAVAFRQGIGSISFMGDVYELYSQNMLSVRADFIVKKPEESPPSSHEMQAQTLLNTEYLDAWPKYQIYKECIFMIYKLCKQVIESGNYEYSSMLNKLDVYLGQSD</sequence>
<keyword evidence="2" id="KW-1185">Reference proteome</keyword>